<dbReference type="EMBL" id="CAMGYJ010000005">
    <property type="protein sequence ID" value="CAI0415676.1"/>
    <property type="molecule type" value="Genomic_DNA"/>
</dbReference>
<comment type="caution">
    <text evidence="1">The sequence shown here is derived from an EMBL/GenBank/DDBJ whole genome shotgun (WGS) entry which is preliminary data.</text>
</comment>
<evidence type="ECO:0000313" key="2">
    <source>
        <dbReference type="Proteomes" id="UP001154282"/>
    </source>
</evidence>
<keyword evidence="2" id="KW-1185">Reference proteome</keyword>
<dbReference type="AlphaFoldDB" id="A0AAV0K465"/>
<dbReference type="Proteomes" id="UP001154282">
    <property type="component" value="Unassembled WGS sequence"/>
</dbReference>
<protein>
    <submittedName>
        <fullName evidence="1">Uncharacterized protein</fullName>
    </submittedName>
</protein>
<evidence type="ECO:0000313" key="1">
    <source>
        <dbReference type="EMBL" id="CAI0415676.1"/>
    </source>
</evidence>
<gene>
    <name evidence="1" type="ORF">LITE_LOCUS16714</name>
</gene>
<sequence>MDERGFVLTGCSMWKDHSWTHKVQFQSEIQLTLMKQSPKFPNVRRTICSPRPSSQFISKMKLFPSTLAHTESSSFRLFTVRSDHLYHVPNMILWNFIS</sequence>
<organism evidence="1 2">
    <name type="scientific">Linum tenue</name>
    <dbReference type="NCBI Taxonomy" id="586396"/>
    <lineage>
        <taxon>Eukaryota</taxon>
        <taxon>Viridiplantae</taxon>
        <taxon>Streptophyta</taxon>
        <taxon>Embryophyta</taxon>
        <taxon>Tracheophyta</taxon>
        <taxon>Spermatophyta</taxon>
        <taxon>Magnoliopsida</taxon>
        <taxon>eudicotyledons</taxon>
        <taxon>Gunneridae</taxon>
        <taxon>Pentapetalae</taxon>
        <taxon>rosids</taxon>
        <taxon>fabids</taxon>
        <taxon>Malpighiales</taxon>
        <taxon>Linaceae</taxon>
        <taxon>Linum</taxon>
    </lineage>
</organism>
<accession>A0AAV0K465</accession>
<proteinExistence type="predicted"/>
<name>A0AAV0K465_9ROSI</name>
<reference evidence="1" key="1">
    <citation type="submission" date="2022-08" db="EMBL/GenBank/DDBJ databases">
        <authorList>
            <person name="Gutierrez-Valencia J."/>
        </authorList>
    </citation>
    <scope>NUCLEOTIDE SEQUENCE</scope>
</reference>